<reference evidence="1 2" key="1">
    <citation type="journal article" date="2019" name="Sci. Rep.">
        <title>Orb-weaving spider Araneus ventricosus genome elucidates the spidroin gene catalogue.</title>
        <authorList>
            <person name="Kono N."/>
            <person name="Nakamura H."/>
            <person name="Ohtoshi R."/>
            <person name="Moran D.A.P."/>
            <person name="Shinohara A."/>
            <person name="Yoshida Y."/>
            <person name="Fujiwara M."/>
            <person name="Mori M."/>
            <person name="Tomita M."/>
            <person name="Arakawa K."/>
        </authorList>
    </citation>
    <scope>NUCLEOTIDE SEQUENCE [LARGE SCALE GENOMIC DNA]</scope>
</reference>
<dbReference type="AlphaFoldDB" id="A0A4Y2A9N3"/>
<dbReference type="EMBL" id="BGPR01000010">
    <property type="protein sequence ID" value="GBL76523.1"/>
    <property type="molecule type" value="Genomic_DNA"/>
</dbReference>
<accession>A0A4Y2A9N3</accession>
<sequence length="76" mass="8691">MEHIMGLKHQMAFLKEHDKEKYSLVDSSALSKSYLEPIVQDLISKYEIEHGRGKMSVKKEKGKSGKIVTELVFPTL</sequence>
<gene>
    <name evidence="1" type="ORF">AVEN_53265_1</name>
</gene>
<comment type="caution">
    <text evidence="1">The sequence shown here is derived from an EMBL/GenBank/DDBJ whole genome shotgun (WGS) entry which is preliminary data.</text>
</comment>
<dbReference type="Proteomes" id="UP000499080">
    <property type="component" value="Unassembled WGS sequence"/>
</dbReference>
<name>A0A4Y2A9N3_ARAVE</name>
<organism evidence="1 2">
    <name type="scientific">Araneus ventricosus</name>
    <name type="common">Orbweaver spider</name>
    <name type="synonym">Epeira ventricosa</name>
    <dbReference type="NCBI Taxonomy" id="182803"/>
    <lineage>
        <taxon>Eukaryota</taxon>
        <taxon>Metazoa</taxon>
        <taxon>Ecdysozoa</taxon>
        <taxon>Arthropoda</taxon>
        <taxon>Chelicerata</taxon>
        <taxon>Arachnida</taxon>
        <taxon>Araneae</taxon>
        <taxon>Araneomorphae</taxon>
        <taxon>Entelegynae</taxon>
        <taxon>Araneoidea</taxon>
        <taxon>Araneidae</taxon>
        <taxon>Araneus</taxon>
    </lineage>
</organism>
<evidence type="ECO:0000313" key="1">
    <source>
        <dbReference type="EMBL" id="GBL76523.1"/>
    </source>
</evidence>
<protein>
    <submittedName>
        <fullName evidence="1">Uncharacterized protein</fullName>
    </submittedName>
</protein>
<keyword evidence="2" id="KW-1185">Reference proteome</keyword>
<evidence type="ECO:0000313" key="2">
    <source>
        <dbReference type="Proteomes" id="UP000499080"/>
    </source>
</evidence>
<dbReference type="OrthoDB" id="6437812at2759"/>
<proteinExistence type="predicted"/>